<dbReference type="SUPFAM" id="SSF56801">
    <property type="entry name" value="Acetyl-CoA synthetase-like"/>
    <property type="match status" value="1"/>
</dbReference>
<evidence type="ECO:0000256" key="2">
    <source>
        <dbReference type="ARBA" id="ARBA00022450"/>
    </source>
</evidence>
<comment type="caution">
    <text evidence="5">The sequence shown here is derived from an EMBL/GenBank/DDBJ whole genome shotgun (WGS) entry which is preliminary data.</text>
</comment>
<evidence type="ECO:0000259" key="4">
    <source>
        <dbReference type="PROSITE" id="PS50075"/>
    </source>
</evidence>
<dbReference type="InterPro" id="IPR020845">
    <property type="entry name" value="AMP-binding_CS"/>
</dbReference>
<dbReference type="Pfam" id="PF13193">
    <property type="entry name" value="AMP-binding_C"/>
    <property type="match status" value="1"/>
</dbReference>
<dbReference type="Pfam" id="PF00501">
    <property type="entry name" value="AMP-binding"/>
    <property type="match status" value="1"/>
</dbReference>
<dbReference type="Gene3D" id="3.40.50.980">
    <property type="match status" value="2"/>
</dbReference>
<dbReference type="InterPro" id="IPR001242">
    <property type="entry name" value="Condensation_dom"/>
</dbReference>
<evidence type="ECO:0000313" key="5">
    <source>
        <dbReference type="EMBL" id="MBO0931455.1"/>
    </source>
</evidence>
<dbReference type="GO" id="GO:0005737">
    <property type="term" value="C:cytoplasm"/>
    <property type="evidence" value="ECO:0007669"/>
    <property type="project" value="TreeGrafter"/>
</dbReference>
<keyword evidence="3" id="KW-0597">Phosphoprotein</keyword>
<dbReference type="Gene3D" id="3.30.559.30">
    <property type="entry name" value="Nonribosomal peptide synthetase, condensation domain"/>
    <property type="match status" value="3"/>
</dbReference>
<dbReference type="PANTHER" id="PTHR45527">
    <property type="entry name" value="NONRIBOSOMAL PEPTIDE SYNTHETASE"/>
    <property type="match status" value="1"/>
</dbReference>
<name>A0A939G6U5_9BACT</name>
<dbReference type="NCBIfam" id="TIGR01733">
    <property type="entry name" value="AA-adenyl-dom"/>
    <property type="match status" value="1"/>
</dbReference>
<organism evidence="5 6">
    <name type="scientific">Fibrella aquatilis</name>
    <dbReference type="NCBI Taxonomy" id="2817059"/>
    <lineage>
        <taxon>Bacteria</taxon>
        <taxon>Pseudomonadati</taxon>
        <taxon>Bacteroidota</taxon>
        <taxon>Cytophagia</taxon>
        <taxon>Cytophagales</taxon>
        <taxon>Spirosomataceae</taxon>
        <taxon>Fibrella</taxon>
    </lineage>
</organism>
<dbReference type="Gene3D" id="3.30.559.10">
    <property type="entry name" value="Chloramphenicol acetyltransferase-like domain"/>
    <property type="match status" value="2"/>
</dbReference>
<dbReference type="GO" id="GO:0031177">
    <property type="term" value="F:phosphopantetheine binding"/>
    <property type="evidence" value="ECO:0007669"/>
    <property type="project" value="TreeGrafter"/>
</dbReference>
<dbReference type="GO" id="GO:0043041">
    <property type="term" value="P:amino acid activation for nonribosomal peptide biosynthetic process"/>
    <property type="evidence" value="ECO:0007669"/>
    <property type="project" value="TreeGrafter"/>
</dbReference>
<dbReference type="AlphaFoldDB" id="A0A939G6U5"/>
<sequence length="1249" mass="136473">LPVRVRAAASLGFVDWLSQCQQLASEGEAHQYCSLAAVQAQSGLGAGLLDHILIFENLPDAPQHQHTNDTEAATAVGFAPPDVSQVGGFAQTNYALNLIVLPGQTLGFRFSYNKLVYTATQLQAVADQLTYLFDQVVAEPNRPLGQLDLLTPAQQRVLLEDVNQTYVDYPSTVGLHELVAQRAARTPQAPALSWAGGQWSYAQLQDEATRLAAYLSQTCGLAPGDRVGLLSGASPWRVGGLLGILAAGGVVVPLEASLPTARLAHQLADAGVALVLVDEASLSALLPDGTPQLLLTNGGEPNQAAVSFTAPPAPNHPSLTADSGAALAYLIYTSGSSGPPKAVAIRHRSLVHRALYHIDYLDLTTHNAVLQFSALGFDAWLVETFMALLSGGRLVLLETATRNDLPALVDFLAQQQVNVAVLPPAYLQLLVGQELGSLHTLISTGEAASLAASLHFATHKRVYNGYGPTESCIGASFHRVDPDRATAYRQAGGIPIGRPFANTTIYVLDSERRLLPLGVEGELWVGGIGLAAGYWGRPELTAERFVDHPFQPGERLYRTGDRGWWNENGELVYGGRLDGQVQVRGMRVELGEIESVLIRGAGVAQAVVVQAAGSGQLVGYLTGTITPADTDALLAAVSQTLPTYMVPAQLVVLAELPLTTNGKLDRRALAERPLPVADVAFSAPQGEQEIVLAGAWLQVLGGGVVGRESDFFRAGGDSIKAIQIASRLYQQGYRLELKAIFQWPLLHEQARQLMPLGETGQQGPVRSTAKPVYDVTPSMSAQWILFKYIEEHVYNMQDLIKIEGEVDYTALEEAIRGLVARHESLRTTLCHVAGEIKQIIHPPNALPLNYRIVDFSQAADGAERAQEFMRAERFDVRFDLENEAFIRFRLLNTAGGFHLLVLTIHHLVADGTTIEIISKELTELYVARLESRECTLPALQLQFKDFVEWANKTFDLHSSRDYQAYWQQQLNYPGDYARIRSLYSYPEAKDSQSTSYRWQLGEEIAQVLGHVPPAEAAQLYGSMKKLARRPGAVYRTAIDTELYEALRPVINSTRSSMYSLMAAGLSLVVYRLSGQNDVIFCAPITMRSHPDLQDMVGCLMGTTMYRVRLSLEDTFETFLSEVHLSVLDGIKYKTHALAQILADLDVAFDSIGHIELNLIRFEENSYLVEKPFAEHLVIGHPSNDMDCCVIDHPNGALLNCLYRTDLFAPDRIELIFSELRHIFQVVSQQPGISLRQLLDKAGSKPLTPA</sequence>
<dbReference type="InterPro" id="IPR023213">
    <property type="entry name" value="CAT-like_dom_sf"/>
</dbReference>
<dbReference type="FunFam" id="2.30.38.10:FF:000001">
    <property type="entry name" value="Non-ribosomal peptide synthetase PvdI"/>
    <property type="match status" value="1"/>
</dbReference>
<evidence type="ECO:0000256" key="3">
    <source>
        <dbReference type="ARBA" id="ARBA00022553"/>
    </source>
</evidence>
<protein>
    <submittedName>
        <fullName evidence="5">Amino acid adenylation domain-containing protein</fullName>
    </submittedName>
</protein>
<keyword evidence="6" id="KW-1185">Reference proteome</keyword>
<proteinExistence type="predicted"/>
<dbReference type="Pfam" id="PF00668">
    <property type="entry name" value="Condensation"/>
    <property type="match status" value="3"/>
</dbReference>
<dbReference type="Pfam" id="PF00550">
    <property type="entry name" value="PP-binding"/>
    <property type="match status" value="1"/>
</dbReference>
<dbReference type="PROSITE" id="PS50075">
    <property type="entry name" value="CARRIER"/>
    <property type="match status" value="1"/>
</dbReference>
<keyword evidence="2" id="KW-0596">Phosphopantetheine</keyword>
<evidence type="ECO:0000256" key="1">
    <source>
        <dbReference type="ARBA" id="ARBA00001957"/>
    </source>
</evidence>
<dbReference type="RefSeq" id="WP_207335427.1">
    <property type="nucleotide sequence ID" value="NZ_JAFMYU010000007.1"/>
</dbReference>
<feature type="non-terminal residue" evidence="5">
    <location>
        <position position="1"/>
    </location>
</feature>
<dbReference type="CDD" id="cd05930">
    <property type="entry name" value="A_NRPS"/>
    <property type="match status" value="1"/>
</dbReference>
<dbReference type="InterPro" id="IPR006162">
    <property type="entry name" value="Ppantetheine_attach_site"/>
</dbReference>
<dbReference type="Gene3D" id="1.10.1200.10">
    <property type="entry name" value="ACP-like"/>
    <property type="match status" value="1"/>
</dbReference>
<dbReference type="GO" id="GO:0003824">
    <property type="term" value="F:catalytic activity"/>
    <property type="evidence" value="ECO:0007669"/>
    <property type="project" value="InterPro"/>
</dbReference>
<dbReference type="GO" id="GO:0044550">
    <property type="term" value="P:secondary metabolite biosynthetic process"/>
    <property type="evidence" value="ECO:0007669"/>
    <property type="project" value="TreeGrafter"/>
</dbReference>
<reference evidence="5 6" key="1">
    <citation type="submission" date="2021-03" db="EMBL/GenBank/DDBJ databases">
        <title>Fibrella sp. HMF5036 genome sequencing and assembly.</title>
        <authorList>
            <person name="Kang H."/>
            <person name="Kim H."/>
            <person name="Bae S."/>
            <person name="Joh K."/>
        </authorList>
    </citation>
    <scope>NUCLEOTIDE SEQUENCE [LARGE SCALE GENOMIC DNA]</scope>
    <source>
        <strain evidence="5 6">HMF5036</strain>
    </source>
</reference>
<evidence type="ECO:0000313" key="6">
    <source>
        <dbReference type="Proteomes" id="UP000664795"/>
    </source>
</evidence>
<gene>
    <name evidence="5" type="ORF">J2I48_10645</name>
</gene>
<dbReference type="Proteomes" id="UP000664795">
    <property type="component" value="Unassembled WGS sequence"/>
</dbReference>
<dbReference type="PANTHER" id="PTHR45527:SF1">
    <property type="entry name" value="FATTY ACID SYNTHASE"/>
    <property type="match status" value="1"/>
</dbReference>
<feature type="domain" description="Carrier" evidence="4">
    <location>
        <begin position="683"/>
        <end position="757"/>
    </location>
</feature>
<dbReference type="InterPro" id="IPR010071">
    <property type="entry name" value="AA_adenyl_dom"/>
</dbReference>
<dbReference type="EMBL" id="JAFMYU010000007">
    <property type="protein sequence ID" value="MBO0931455.1"/>
    <property type="molecule type" value="Genomic_DNA"/>
</dbReference>
<dbReference type="Gene3D" id="2.30.38.10">
    <property type="entry name" value="Luciferase, Domain 3"/>
    <property type="match status" value="1"/>
</dbReference>
<dbReference type="PROSITE" id="PS00455">
    <property type="entry name" value="AMP_BINDING"/>
    <property type="match status" value="1"/>
</dbReference>
<dbReference type="InterPro" id="IPR036736">
    <property type="entry name" value="ACP-like_sf"/>
</dbReference>
<dbReference type="Gene3D" id="3.30.300.30">
    <property type="match status" value="1"/>
</dbReference>
<dbReference type="InterPro" id="IPR000873">
    <property type="entry name" value="AMP-dep_synth/lig_dom"/>
</dbReference>
<dbReference type="InterPro" id="IPR045851">
    <property type="entry name" value="AMP-bd_C_sf"/>
</dbReference>
<dbReference type="SUPFAM" id="SSF47336">
    <property type="entry name" value="ACP-like"/>
    <property type="match status" value="1"/>
</dbReference>
<dbReference type="InterPro" id="IPR025110">
    <property type="entry name" value="AMP-bd_C"/>
</dbReference>
<dbReference type="PROSITE" id="PS00012">
    <property type="entry name" value="PHOSPHOPANTETHEINE"/>
    <property type="match status" value="1"/>
</dbReference>
<dbReference type="InterPro" id="IPR009081">
    <property type="entry name" value="PP-bd_ACP"/>
</dbReference>
<accession>A0A939G6U5</accession>
<dbReference type="SUPFAM" id="SSF52777">
    <property type="entry name" value="CoA-dependent acyltransferases"/>
    <property type="match status" value="3"/>
</dbReference>
<comment type="cofactor">
    <cofactor evidence="1">
        <name>pantetheine 4'-phosphate</name>
        <dbReference type="ChEBI" id="CHEBI:47942"/>
    </cofactor>
</comment>